<dbReference type="InterPro" id="IPR011050">
    <property type="entry name" value="Pectin_lyase_fold/virulence"/>
</dbReference>
<name>A0ABV5MJR5_9ACTN</name>
<feature type="chain" id="PRO_5046240397" description="Right handed beta helix domain-containing protein" evidence="1">
    <location>
        <begin position="20"/>
        <end position="424"/>
    </location>
</feature>
<dbReference type="EMBL" id="JBHMCA010000063">
    <property type="protein sequence ID" value="MFB9449064.1"/>
    <property type="molecule type" value="Genomic_DNA"/>
</dbReference>
<evidence type="ECO:0008006" key="4">
    <source>
        <dbReference type="Google" id="ProtNLM"/>
    </source>
</evidence>
<evidence type="ECO:0000256" key="1">
    <source>
        <dbReference type="SAM" id="SignalP"/>
    </source>
</evidence>
<accession>A0ABV5MJR5</accession>
<proteinExistence type="predicted"/>
<protein>
    <recommendedName>
        <fullName evidence="4">Right handed beta helix domain-containing protein</fullName>
    </recommendedName>
</protein>
<gene>
    <name evidence="2" type="ORF">ACFFTR_38815</name>
</gene>
<dbReference type="Gene3D" id="2.160.20.10">
    <property type="entry name" value="Single-stranded right-handed beta-helix, Pectin lyase-like"/>
    <property type="match status" value="1"/>
</dbReference>
<dbReference type="SUPFAM" id="SSF51126">
    <property type="entry name" value="Pectin lyase-like"/>
    <property type="match status" value="1"/>
</dbReference>
<dbReference type="PROSITE" id="PS51257">
    <property type="entry name" value="PROKAR_LIPOPROTEIN"/>
    <property type="match status" value="1"/>
</dbReference>
<evidence type="ECO:0000313" key="3">
    <source>
        <dbReference type="Proteomes" id="UP001589608"/>
    </source>
</evidence>
<dbReference type="Proteomes" id="UP001589608">
    <property type="component" value="Unassembled WGS sequence"/>
</dbReference>
<feature type="signal peptide" evidence="1">
    <location>
        <begin position="1"/>
        <end position="19"/>
    </location>
</feature>
<keyword evidence="3" id="KW-1185">Reference proteome</keyword>
<comment type="caution">
    <text evidence="2">The sequence shown here is derived from an EMBL/GenBank/DDBJ whole genome shotgun (WGS) entry which is preliminary data.</text>
</comment>
<keyword evidence="1" id="KW-0732">Signal</keyword>
<organism evidence="2 3">
    <name type="scientific">Dactylosporangium vinaceum</name>
    <dbReference type="NCBI Taxonomy" id="53362"/>
    <lineage>
        <taxon>Bacteria</taxon>
        <taxon>Bacillati</taxon>
        <taxon>Actinomycetota</taxon>
        <taxon>Actinomycetes</taxon>
        <taxon>Micromonosporales</taxon>
        <taxon>Micromonosporaceae</taxon>
        <taxon>Dactylosporangium</taxon>
    </lineage>
</organism>
<dbReference type="RefSeq" id="WP_223092742.1">
    <property type="nucleotide sequence ID" value="NZ_CP061913.1"/>
</dbReference>
<dbReference type="InterPro" id="IPR012334">
    <property type="entry name" value="Pectin_lyas_fold"/>
</dbReference>
<evidence type="ECO:0000313" key="2">
    <source>
        <dbReference type="EMBL" id="MFB9449064.1"/>
    </source>
</evidence>
<reference evidence="2 3" key="1">
    <citation type="submission" date="2024-09" db="EMBL/GenBank/DDBJ databases">
        <authorList>
            <person name="Sun Q."/>
            <person name="Mori K."/>
        </authorList>
    </citation>
    <scope>NUCLEOTIDE SEQUENCE [LARGE SCALE GENOMIC DNA]</scope>
    <source>
        <strain evidence="2 3">JCM 3307</strain>
    </source>
</reference>
<sequence length="424" mass="42485">MISGLRHALLTGAVLLALAACGSTGQVGTVPAQRSSAGPAAEAGAGLGSVSAAAPASSAPAAVPRNPGGAVLVVGPGHAYRTPCQAIAAAKAGDTVQIDAKGNGGYAGDVCGWSTDGLMIVGFNGRAHVDAAGKNSQGKGTWVIAGKRTTVDNVELSGATVPDGNGAAIRQEGAGLTLRRSFLHDNQNGILAGDNAASDIVVESTELARNGAGDGYTHNLYLGHVRSFTMRYSWSHDARVGHLVKSRALVNDILYNRITGENGSGSYEIDLPDGGRSRIVGNVVQQGKGSQNPNIIAYGEEGSPNPGSRLTVAFNTIVNDLGRGTAIMVGSGITAPVVVQNNILAGGGTLVSQGGASTSGNCTAADPRFADRAGLDYHLAAGSPCIDKGVTPGADAAAAEQYVHPLSHRARAATGAGPDPGAFE</sequence>